<dbReference type="EMBL" id="CP089044">
    <property type="protein sequence ID" value="UYF74614.1"/>
    <property type="molecule type" value="Genomic_DNA"/>
</dbReference>
<feature type="transmembrane region" description="Helical" evidence="6">
    <location>
        <begin position="249"/>
        <end position="270"/>
    </location>
</feature>
<dbReference type="Proteomes" id="UP000263596">
    <property type="component" value="Unassembled WGS sequence"/>
</dbReference>
<evidence type="ECO:0000313" key="8">
    <source>
        <dbReference type="EMBL" id="HCK29396.1"/>
    </source>
</evidence>
<feature type="transmembrane region" description="Helical" evidence="6">
    <location>
        <begin position="282"/>
        <end position="301"/>
    </location>
</feature>
<name>A0A3D2SIW5_9GAMM</name>
<evidence type="ECO:0000256" key="2">
    <source>
        <dbReference type="ARBA" id="ARBA00022475"/>
    </source>
</evidence>
<dbReference type="RefSeq" id="WP_004990468.1">
    <property type="nucleotide sequence ID" value="NZ_AP018824.1"/>
</dbReference>
<gene>
    <name evidence="8" type="ORF">DHW29_03865</name>
    <name evidence="9" type="ORF">LSO58_12305</name>
</gene>
<evidence type="ECO:0000256" key="6">
    <source>
        <dbReference type="SAM" id="Phobius"/>
    </source>
</evidence>
<feature type="transmembrane region" description="Helical" evidence="6">
    <location>
        <begin position="21"/>
        <end position="39"/>
    </location>
</feature>
<feature type="transmembrane region" description="Helical" evidence="6">
    <location>
        <begin position="215"/>
        <end position="237"/>
    </location>
</feature>
<keyword evidence="5 6" id="KW-0472">Membrane</keyword>
<dbReference type="EMBL" id="DPVE01000075">
    <property type="protein sequence ID" value="HCK29396.1"/>
    <property type="molecule type" value="Genomic_DNA"/>
</dbReference>
<dbReference type="GO" id="GO:0140359">
    <property type="term" value="F:ABC-type transporter activity"/>
    <property type="evidence" value="ECO:0007669"/>
    <property type="project" value="InterPro"/>
</dbReference>
<dbReference type="InterPro" id="IPR013525">
    <property type="entry name" value="ABC2_TM"/>
</dbReference>
<protein>
    <submittedName>
        <fullName evidence="8">ABC transporter permease</fullName>
    </submittedName>
</protein>
<feature type="domain" description="ABC-2 type transporter transmembrane" evidence="7">
    <location>
        <begin position="21"/>
        <end position="357"/>
    </location>
</feature>
<dbReference type="Proteomes" id="UP001164081">
    <property type="component" value="Chromosome"/>
</dbReference>
<dbReference type="AlphaFoldDB" id="A0A3D2SIW5"/>
<evidence type="ECO:0000313" key="9">
    <source>
        <dbReference type="EMBL" id="UYF74614.1"/>
    </source>
</evidence>
<proteinExistence type="predicted"/>
<keyword evidence="4 6" id="KW-1133">Transmembrane helix</keyword>
<evidence type="ECO:0000256" key="1">
    <source>
        <dbReference type="ARBA" id="ARBA00004651"/>
    </source>
</evidence>
<organism evidence="8 10">
    <name type="scientific">Acinetobacter ursingii</name>
    <dbReference type="NCBI Taxonomy" id="108980"/>
    <lineage>
        <taxon>Bacteria</taxon>
        <taxon>Pseudomonadati</taxon>
        <taxon>Pseudomonadota</taxon>
        <taxon>Gammaproteobacteria</taxon>
        <taxon>Moraxellales</taxon>
        <taxon>Moraxellaceae</taxon>
        <taxon>Acinetobacter</taxon>
    </lineage>
</organism>
<dbReference type="Pfam" id="PF12698">
    <property type="entry name" value="ABC2_membrane_3"/>
    <property type="match status" value="1"/>
</dbReference>
<reference evidence="8 10" key="1">
    <citation type="journal article" date="2018" name="Nat. Biotechnol.">
        <title>A standardized bacterial taxonomy based on genome phylogeny substantially revises the tree of life.</title>
        <authorList>
            <person name="Parks D.H."/>
            <person name="Chuvochina M."/>
            <person name="Waite D.W."/>
            <person name="Rinke C."/>
            <person name="Skarshewski A."/>
            <person name="Chaumeil P.A."/>
            <person name="Hugenholtz P."/>
        </authorList>
    </citation>
    <scope>NUCLEOTIDE SEQUENCE [LARGE SCALE GENOMIC DNA]</scope>
    <source>
        <strain evidence="8">UBA9669</strain>
    </source>
</reference>
<evidence type="ECO:0000259" key="7">
    <source>
        <dbReference type="Pfam" id="PF12698"/>
    </source>
</evidence>
<evidence type="ECO:0000256" key="3">
    <source>
        <dbReference type="ARBA" id="ARBA00022692"/>
    </source>
</evidence>
<dbReference type="PANTHER" id="PTHR30294">
    <property type="entry name" value="MEMBRANE COMPONENT OF ABC TRANSPORTER YHHJ-RELATED"/>
    <property type="match status" value="1"/>
</dbReference>
<dbReference type="InterPro" id="IPR051449">
    <property type="entry name" value="ABC-2_transporter_component"/>
</dbReference>
<comment type="subcellular location">
    <subcellularLocation>
        <location evidence="1">Cell membrane</location>
        <topology evidence="1">Multi-pass membrane protein</topology>
    </subcellularLocation>
</comment>
<dbReference type="PANTHER" id="PTHR30294:SF46">
    <property type="entry name" value="ABC TRANSPORTER PERMEASE"/>
    <property type="match status" value="1"/>
</dbReference>
<evidence type="ECO:0000313" key="10">
    <source>
        <dbReference type="Proteomes" id="UP000263596"/>
    </source>
</evidence>
<sequence>MHNFFHYYLETFKNIFKNSSILTTVILSVFFYSIFYPTAYKAEHAESLPIVIVDEEQSVVTSTIITQVANSPDVKIKAVTGNFLEAEQMVRNQKADGILYLPNNLSNSIQRGEVGGIGLYISTAYFLKTKDIGLGLATAIENAIREQAERFGKISHFKPELSIHQIPLFNTLSGYGSYIFPAVAPVIIHQTIVLGLGMLIGGFREKNWRPKASEFWGIFACFFTIGCLGCFYLFGFIFWVNDYPRGGNFWGMLLAVPIFVSCVTGLGLLFGSLLDMSERAGLFLVSTSIPLFLLTGIAWPIQAMPLWIQGFTWLLPSTHAVQLFIQLNQMGTQTYFVLPKLIFLSCAAGIFLFIAYYRLVMHPKVLSNKP</sequence>
<evidence type="ECO:0000256" key="5">
    <source>
        <dbReference type="ARBA" id="ARBA00023136"/>
    </source>
</evidence>
<keyword evidence="3 6" id="KW-0812">Transmembrane</keyword>
<reference evidence="9" key="2">
    <citation type="journal article" date="2022" name="J Glob Antimicrob Resist">
        <title>Comparative analysis of IMP-4- and OXA-58-containing plasmids of three carbapenemase-producing Acinetobacter ursingii strains in the Netherlands.</title>
        <authorList>
            <person name="Hendrickx A.P.A."/>
            <person name="Schade R.P."/>
            <person name="Landman F."/>
            <person name="Bosch T."/>
            <person name="Schouls L.M."/>
            <person name="van Dijk K."/>
        </authorList>
    </citation>
    <scope>NUCLEOTIDE SEQUENCE</scope>
    <source>
        <strain evidence="9">RIVM_C010761</strain>
    </source>
</reference>
<dbReference type="Gene3D" id="3.40.1710.10">
    <property type="entry name" value="abc type-2 transporter like domain"/>
    <property type="match status" value="1"/>
</dbReference>
<evidence type="ECO:0000256" key="4">
    <source>
        <dbReference type="ARBA" id="ARBA00022989"/>
    </source>
</evidence>
<keyword evidence="2" id="KW-1003">Cell membrane</keyword>
<dbReference type="GO" id="GO:0005886">
    <property type="term" value="C:plasma membrane"/>
    <property type="evidence" value="ECO:0007669"/>
    <property type="project" value="UniProtKB-SubCell"/>
</dbReference>
<feature type="transmembrane region" description="Helical" evidence="6">
    <location>
        <begin position="337"/>
        <end position="357"/>
    </location>
</feature>
<accession>A0A3D2SIW5</accession>
<feature type="transmembrane region" description="Helical" evidence="6">
    <location>
        <begin position="178"/>
        <end position="203"/>
    </location>
</feature>